<comment type="similarity">
    <text evidence="1 3">Belongs to the short-chain dehydrogenases/reductases (SDR) family.</text>
</comment>
<evidence type="ECO:0000256" key="2">
    <source>
        <dbReference type="ARBA" id="ARBA00023002"/>
    </source>
</evidence>
<dbReference type="Pfam" id="PF00106">
    <property type="entry name" value="adh_short"/>
    <property type="match status" value="1"/>
</dbReference>
<gene>
    <name evidence="4" type="ordered locus">Solca_4403</name>
</gene>
<dbReference type="PROSITE" id="PS00061">
    <property type="entry name" value="ADH_SHORT"/>
    <property type="match status" value="1"/>
</dbReference>
<sequence length="264" mass="28877">MKYHNKKVLITGASSGIGEAIAYAFAKEGAFLILAARNIEELERVKCNCIGAEHVVTTFLDISDHDKVFTKMELLINEFGPIDVLVNNAGISQRSLAINTYFEVEKQMIDVNLLGTIAVTKGLLPTMITHGKAEIVVISSIMGKLGGPLRSAYAASKHGLHGFFDTLRAEHYKDGLKVLIVCPGYIKTNISINALTGTGKPQATMDEATGKGYSPEYIANKILKALKQNREEIVVAKGRERMGVVLKRFFPGLLSWIIRKAKTV</sequence>
<name>H8KN60_SOLCM</name>
<evidence type="ECO:0000256" key="3">
    <source>
        <dbReference type="RuleBase" id="RU000363"/>
    </source>
</evidence>
<dbReference type="PANTHER" id="PTHR44196">
    <property type="entry name" value="DEHYDROGENASE/REDUCTASE SDR FAMILY MEMBER 7B"/>
    <property type="match status" value="1"/>
</dbReference>
<accession>H8KN60</accession>
<dbReference type="OrthoDB" id="822355at2"/>
<keyword evidence="5" id="KW-1185">Reference proteome</keyword>
<dbReference type="GO" id="GO:0016020">
    <property type="term" value="C:membrane"/>
    <property type="evidence" value="ECO:0007669"/>
    <property type="project" value="TreeGrafter"/>
</dbReference>
<dbReference type="KEGG" id="scn:Solca_4403"/>
<dbReference type="NCBIfam" id="NF004825">
    <property type="entry name" value="PRK06181.1"/>
    <property type="match status" value="1"/>
</dbReference>
<dbReference type="InterPro" id="IPR002347">
    <property type="entry name" value="SDR_fam"/>
</dbReference>
<dbReference type="PRINTS" id="PR00080">
    <property type="entry name" value="SDRFAMILY"/>
</dbReference>
<proteinExistence type="inferred from homology"/>
<dbReference type="InterPro" id="IPR036291">
    <property type="entry name" value="NAD(P)-bd_dom_sf"/>
</dbReference>
<evidence type="ECO:0000313" key="4">
    <source>
        <dbReference type="EMBL" id="AFD09393.1"/>
    </source>
</evidence>
<dbReference type="Proteomes" id="UP000007590">
    <property type="component" value="Chromosome"/>
</dbReference>
<evidence type="ECO:0000313" key="5">
    <source>
        <dbReference type="Proteomes" id="UP000007590"/>
    </source>
</evidence>
<evidence type="ECO:0008006" key="6">
    <source>
        <dbReference type="Google" id="ProtNLM"/>
    </source>
</evidence>
<reference evidence="4" key="1">
    <citation type="submission" date="2012-02" db="EMBL/GenBank/DDBJ databases">
        <title>The complete genome of Solitalea canadensis DSM 3403.</title>
        <authorList>
            <consortium name="US DOE Joint Genome Institute (JGI-PGF)"/>
            <person name="Lucas S."/>
            <person name="Copeland A."/>
            <person name="Lapidus A."/>
            <person name="Glavina del Rio T."/>
            <person name="Dalin E."/>
            <person name="Tice H."/>
            <person name="Bruce D."/>
            <person name="Goodwin L."/>
            <person name="Pitluck S."/>
            <person name="Peters L."/>
            <person name="Ovchinnikova G."/>
            <person name="Lu M."/>
            <person name="Kyrpides N."/>
            <person name="Mavromatis K."/>
            <person name="Ivanova N."/>
            <person name="Brettin T."/>
            <person name="Detter J.C."/>
            <person name="Han C."/>
            <person name="Larimer F."/>
            <person name="Land M."/>
            <person name="Hauser L."/>
            <person name="Markowitz V."/>
            <person name="Cheng J.-F."/>
            <person name="Hugenholtz P."/>
            <person name="Woyke T."/>
            <person name="Wu D."/>
            <person name="Spring S."/>
            <person name="Schroeder M."/>
            <person name="Kopitz M."/>
            <person name="Brambilla E."/>
            <person name="Klenk H.-P."/>
            <person name="Eisen J.A."/>
        </authorList>
    </citation>
    <scope>NUCLEOTIDE SEQUENCE</scope>
    <source>
        <strain evidence="4">DSM 3403</strain>
    </source>
</reference>
<dbReference type="PRINTS" id="PR00081">
    <property type="entry name" value="GDHRDH"/>
</dbReference>
<dbReference type="AlphaFoldDB" id="H8KN60"/>
<dbReference type="STRING" id="929556.Solca_4403"/>
<dbReference type="GO" id="GO:0016491">
    <property type="term" value="F:oxidoreductase activity"/>
    <property type="evidence" value="ECO:0007669"/>
    <property type="project" value="UniProtKB-KW"/>
</dbReference>
<dbReference type="Gene3D" id="3.40.50.720">
    <property type="entry name" value="NAD(P)-binding Rossmann-like Domain"/>
    <property type="match status" value="1"/>
</dbReference>
<organism evidence="4 5">
    <name type="scientific">Solitalea canadensis (strain ATCC 29591 / DSM 3403 / JCM 21819 / LMG 8368 / NBRC 15130 / NCIMB 12057 / USAM 9D)</name>
    <name type="common">Flexibacter canadensis</name>
    <dbReference type="NCBI Taxonomy" id="929556"/>
    <lineage>
        <taxon>Bacteria</taxon>
        <taxon>Pseudomonadati</taxon>
        <taxon>Bacteroidota</taxon>
        <taxon>Sphingobacteriia</taxon>
        <taxon>Sphingobacteriales</taxon>
        <taxon>Sphingobacteriaceae</taxon>
        <taxon>Solitalea</taxon>
    </lineage>
</organism>
<dbReference type="HOGENOM" id="CLU_010194_2_1_10"/>
<dbReference type="SUPFAM" id="SSF51735">
    <property type="entry name" value="NAD(P)-binding Rossmann-fold domains"/>
    <property type="match status" value="1"/>
</dbReference>
<dbReference type="EMBL" id="CP003349">
    <property type="protein sequence ID" value="AFD09393.1"/>
    <property type="molecule type" value="Genomic_DNA"/>
</dbReference>
<dbReference type="PANTHER" id="PTHR44196:SF1">
    <property type="entry name" value="DEHYDROGENASE_REDUCTASE SDR FAMILY MEMBER 7B"/>
    <property type="match status" value="1"/>
</dbReference>
<dbReference type="eggNOG" id="COG4221">
    <property type="taxonomic scope" value="Bacteria"/>
</dbReference>
<dbReference type="InterPro" id="IPR020904">
    <property type="entry name" value="Sc_DH/Rdtase_CS"/>
</dbReference>
<dbReference type="RefSeq" id="WP_014682615.1">
    <property type="nucleotide sequence ID" value="NC_017770.1"/>
</dbReference>
<protein>
    <recommendedName>
        <fullName evidence="6">Short-chain dehydrogenase</fullName>
    </recommendedName>
</protein>
<evidence type="ECO:0000256" key="1">
    <source>
        <dbReference type="ARBA" id="ARBA00006484"/>
    </source>
</evidence>
<keyword evidence="2" id="KW-0560">Oxidoreductase</keyword>